<accession>A0A1B6JGP0</accession>
<protein>
    <recommendedName>
        <fullName evidence="6">Major facilitator superfamily (MFS) profile domain-containing protein</fullName>
    </recommendedName>
</protein>
<dbReference type="Pfam" id="PF00083">
    <property type="entry name" value="Sugar_tr"/>
    <property type="match status" value="1"/>
</dbReference>
<sequence length="421" mass="46346">MTLAWTSPTIPYLQHLLLLSPYQEACISASCFFGAAFGPVFGKELVERFGYRSVMFSHAILYSVALVLLAISHSVICLTVGRIVAGLACGTFLRYIPSYVMDIADSEVYKVLSPTVLPTQALGYLLAYILGPPQLTYHQLLWLYVFVPVVSLASYVWLPESAKHDVSKGKLDRAELTIAFLRRGISTSATQAEVLFLQEKVSREPRTKSGLHSLLSDPADVRALTVMLTLSCLQPLSGTPIVLTLTQHLLTKSESLSNPNTATIVIGVVVFFISIIVSLFMRDYSCKRLLTCSSIAMAVSMVVVGVYFNNMENVEGASFQLTSWTLTSPVLLHLAAYQTGFANICHGTYSMFSTQKKEVAISTAMTTTFLFSSIAVLFYYLLDDHLGSAITMWIFAFFCVVSALVSVTFIPDSLRFDFHAD</sequence>
<dbReference type="SUPFAM" id="SSF103473">
    <property type="entry name" value="MFS general substrate transporter"/>
    <property type="match status" value="1"/>
</dbReference>
<dbReference type="EMBL" id="GECU01009359">
    <property type="protein sequence ID" value="JAS98347.1"/>
    <property type="molecule type" value="Transcribed_RNA"/>
</dbReference>
<dbReference type="InterPro" id="IPR005828">
    <property type="entry name" value="MFS_sugar_transport-like"/>
</dbReference>
<reference evidence="7" key="1">
    <citation type="submission" date="2015-11" db="EMBL/GenBank/DDBJ databases">
        <title>De novo transcriptome assembly of four potential Pierce s Disease insect vectors from Arizona vineyards.</title>
        <authorList>
            <person name="Tassone E.E."/>
        </authorList>
    </citation>
    <scope>NUCLEOTIDE SEQUENCE</scope>
</reference>
<feature type="transmembrane region" description="Helical" evidence="5">
    <location>
        <begin position="22"/>
        <end position="42"/>
    </location>
</feature>
<comment type="subcellular location">
    <subcellularLocation>
        <location evidence="1">Membrane</location>
        <topology evidence="1">Multi-pass membrane protein</topology>
    </subcellularLocation>
</comment>
<name>A0A1B6JGP0_9HEMI</name>
<feature type="transmembrane region" description="Helical" evidence="5">
    <location>
        <begin position="289"/>
        <end position="310"/>
    </location>
</feature>
<evidence type="ECO:0000256" key="2">
    <source>
        <dbReference type="ARBA" id="ARBA00022692"/>
    </source>
</evidence>
<organism evidence="7">
    <name type="scientific">Homalodisca liturata</name>
    <dbReference type="NCBI Taxonomy" id="320908"/>
    <lineage>
        <taxon>Eukaryota</taxon>
        <taxon>Metazoa</taxon>
        <taxon>Ecdysozoa</taxon>
        <taxon>Arthropoda</taxon>
        <taxon>Hexapoda</taxon>
        <taxon>Insecta</taxon>
        <taxon>Pterygota</taxon>
        <taxon>Neoptera</taxon>
        <taxon>Paraneoptera</taxon>
        <taxon>Hemiptera</taxon>
        <taxon>Auchenorrhyncha</taxon>
        <taxon>Membracoidea</taxon>
        <taxon>Cicadellidae</taxon>
        <taxon>Cicadellinae</taxon>
        <taxon>Proconiini</taxon>
        <taxon>Homalodisca</taxon>
    </lineage>
</organism>
<dbReference type="GO" id="GO:0016020">
    <property type="term" value="C:membrane"/>
    <property type="evidence" value="ECO:0007669"/>
    <property type="project" value="UniProtKB-SubCell"/>
</dbReference>
<keyword evidence="3 5" id="KW-1133">Transmembrane helix</keyword>
<evidence type="ECO:0000256" key="3">
    <source>
        <dbReference type="ARBA" id="ARBA00022989"/>
    </source>
</evidence>
<evidence type="ECO:0000256" key="1">
    <source>
        <dbReference type="ARBA" id="ARBA00004141"/>
    </source>
</evidence>
<feature type="transmembrane region" description="Helical" evidence="5">
    <location>
        <begin position="141"/>
        <end position="158"/>
    </location>
</feature>
<feature type="transmembrane region" description="Helical" evidence="5">
    <location>
        <begin position="359"/>
        <end position="382"/>
    </location>
</feature>
<keyword evidence="4 5" id="KW-0472">Membrane</keyword>
<proteinExistence type="predicted"/>
<feature type="transmembrane region" description="Helical" evidence="5">
    <location>
        <begin position="223"/>
        <end position="243"/>
    </location>
</feature>
<evidence type="ECO:0000313" key="7">
    <source>
        <dbReference type="EMBL" id="JAS98347.1"/>
    </source>
</evidence>
<dbReference type="InterPro" id="IPR036259">
    <property type="entry name" value="MFS_trans_sf"/>
</dbReference>
<evidence type="ECO:0000256" key="5">
    <source>
        <dbReference type="SAM" id="Phobius"/>
    </source>
</evidence>
<feature type="transmembrane region" description="Helical" evidence="5">
    <location>
        <begin position="78"/>
        <end position="96"/>
    </location>
</feature>
<feature type="transmembrane region" description="Helical" evidence="5">
    <location>
        <begin position="108"/>
        <end position="129"/>
    </location>
</feature>
<dbReference type="GO" id="GO:0022857">
    <property type="term" value="F:transmembrane transporter activity"/>
    <property type="evidence" value="ECO:0007669"/>
    <property type="project" value="InterPro"/>
</dbReference>
<feature type="domain" description="Major facilitator superfamily (MFS) profile" evidence="6">
    <location>
        <begin position="1"/>
        <end position="414"/>
    </location>
</feature>
<dbReference type="PANTHER" id="PTHR48021:SF1">
    <property type="entry name" value="GH07001P-RELATED"/>
    <property type="match status" value="1"/>
</dbReference>
<evidence type="ECO:0000256" key="4">
    <source>
        <dbReference type="ARBA" id="ARBA00023136"/>
    </source>
</evidence>
<dbReference type="PROSITE" id="PS50850">
    <property type="entry name" value="MFS"/>
    <property type="match status" value="1"/>
</dbReference>
<dbReference type="InterPro" id="IPR050549">
    <property type="entry name" value="MFS_Trehalose_Transporter"/>
</dbReference>
<feature type="transmembrane region" description="Helical" evidence="5">
    <location>
        <begin position="388"/>
        <end position="410"/>
    </location>
</feature>
<dbReference type="InterPro" id="IPR020846">
    <property type="entry name" value="MFS_dom"/>
</dbReference>
<keyword evidence="2 5" id="KW-0812">Transmembrane</keyword>
<gene>
    <name evidence="7" type="ORF">g.15851</name>
</gene>
<evidence type="ECO:0000259" key="6">
    <source>
        <dbReference type="PROSITE" id="PS50850"/>
    </source>
</evidence>
<feature type="transmembrane region" description="Helical" evidence="5">
    <location>
        <begin position="54"/>
        <end position="72"/>
    </location>
</feature>
<feature type="transmembrane region" description="Helical" evidence="5">
    <location>
        <begin position="263"/>
        <end position="282"/>
    </location>
</feature>
<dbReference type="AlphaFoldDB" id="A0A1B6JGP0"/>
<dbReference type="Gene3D" id="1.20.1250.20">
    <property type="entry name" value="MFS general substrate transporter like domains"/>
    <property type="match status" value="1"/>
</dbReference>
<dbReference type="PANTHER" id="PTHR48021">
    <property type="match status" value="1"/>
</dbReference>